<dbReference type="STRING" id="1131731.BAZO_06854"/>
<name>K6D5W4_SCHAZ</name>
<comment type="caution">
    <text evidence="2">The sequence shown here is derived from an EMBL/GenBank/DDBJ whole genome shotgun (WGS) entry which is preliminary data.</text>
</comment>
<organism evidence="2 3">
    <name type="scientific">Schinkia azotoformans LMG 9581</name>
    <dbReference type="NCBI Taxonomy" id="1131731"/>
    <lineage>
        <taxon>Bacteria</taxon>
        <taxon>Bacillati</taxon>
        <taxon>Bacillota</taxon>
        <taxon>Bacilli</taxon>
        <taxon>Bacillales</taxon>
        <taxon>Bacillaceae</taxon>
        <taxon>Calidifontibacillus/Schinkia group</taxon>
        <taxon>Schinkia</taxon>
    </lineage>
</organism>
<keyword evidence="3" id="KW-1185">Reference proteome</keyword>
<evidence type="ECO:0000313" key="3">
    <source>
        <dbReference type="Proteomes" id="UP000006315"/>
    </source>
</evidence>
<accession>K6D5W4</accession>
<reference evidence="2 3" key="1">
    <citation type="journal article" date="2012" name="Front. Microbiol.">
        <title>Redundancy and modularity in membrane-associated dissimilatory nitrate reduction in Bacillus.</title>
        <authorList>
            <person name="Heylen K."/>
            <person name="Keltjens J."/>
        </authorList>
    </citation>
    <scope>NUCLEOTIDE SEQUENCE [LARGE SCALE GENOMIC DNA]</scope>
    <source>
        <strain evidence="2 3">LMG 9581</strain>
    </source>
</reference>
<sequence>MDNTIVGAASGETVPSTAPKDSQSQAKEQKSNDNKIVILLFYEIGSIQSHFLLPNVLVNNIKIVSTGGVKIGYKGIKT</sequence>
<dbReference type="Proteomes" id="UP000006315">
    <property type="component" value="Unassembled WGS sequence"/>
</dbReference>
<gene>
    <name evidence="2" type="ORF">BAZO_06854</name>
</gene>
<proteinExistence type="predicted"/>
<protein>
    <submittedName>
        <fullName evidence="2">Uncharacterized protein</fullName>
    </submittedName>
</protein>
<dbReference type="AlphaFoldDB" id="K6D5W4"/>
<evidence type="ECO:0000256" key="1">
    <source>
        <dbReference type="SAM" id="MobiDB-lite"/>
    </source>
</evidence>
<feature type="region of interest" description="Disordered" evidence="1">
    <location>
        <begin position="1"/>
        <end position="30"/>
    </location>
</feature>
<evidence type="ECO:0000313" key="2">
    <source>
        <dbReference type="EMBL" id="EKN67912.1"/>
    </source>
</evidence>
<feature type="compositionally biased region" description="Polar residues" evidence="1">
    <location>
        <begin position="13"/>
        <end position="26"/>
    </location>
</feature>
<dbReference type="EMBL" id="AJLR01000044">
    <property type="protein sequence ID" value="EKN67912.1"/>
    <property type="molecule type" value="Genomic_DNA"/>
</dbReference>